<sequence>MISRITLQGVASYSADTPQTIEGLLRINCFYGLNGSGKSTIAKYLQTPTELDFVSCAVTPDIEEGVIVYNQKFVKDNFWDSTQQPGVFTVNEENVEAEKAIEVAEAKIEQLKKQQRDIQAQADKVKDQKTKEQTDLENKVWTEKDKFVKTSLEFCLERKQRKNLFLDAVKAANLASDDITLEQLFEQAKELEKPDLKQKPLLTLISFERDSIELDHVNSEAIVGSSSSYLSTLVEKIGHSDWVRDGLAHFKQSDGVCPFCQETPIEIFEANLKALFDETYKQKCEQIASNKKAYEEAIKYTVSALSSEEFNDEYVTQSAVFAAAKSKLLACLNNNLNLLKDKEAKPSIEVNLTSSMELLAKLNKCIESINEQIVDFNRRITSKPQIKATIRNQFWQIHKRTYNAVIELVEEKLIGLDKELETLRDRYRAKAIEITEQQAIISEQRQKTTNIETAIQNIRNTLISVGVDDFHIEKVDDAEARYRIVRKGGASLNVYDTLSEGEKTLVTFLYFLELCKGLPSPDSPLGIADKIIVIDDPVSSLSHNFVYEIATLIQQKIVKKQYKQVFLFTHNLFFFHEIMNQSGLKQDEFTQQYSLYRIYKSEFSKIVSIQRNDIRNEYDGYWQIIRDAKADSVCSPILPNAMRNVLEHFFSFVHKKDKLSEVLGNLGSEHINYRPMLRYISRESHSDMVNLTDFGDIDTGRFLEIFRQVFVRTEYDDHYKKMMK</sequence>
<dbReference type="OrthoDB" id="9795565at2"/>
<protein>
    <recommendedName>
        <fullName evidence="2">Protein CR006 P-loop domain-containing protein</fullName>
    </recommendedName>
</protein>
<evidence type="ECO:0000256" key="1">
    <source>
        <dbReference type="SAM" id="Coils"/>
    </source>
</evidence>
<dbReference type="Gene3D" id="3.40.50.300">
    <property type="entry name" value="P-loop containing nucleotide triphosphate hydrolases"/>
    <property type="match status" value="2"/>
</dbReference>
<proteinExistence type="predicted"/>
<dbReference type="SUPFAM" id="SSF52540">
    <property type="entry name" value="P-loop containing nucleoside triphosphate hydrolases"/>
    <property type="match status" value="1"/>
</dbReference>
<dbReference type="InterPro" id="IPR026866">
    <property type="entry name" value="CR006_AAA"/>
</dbReference>
<feature type="domain" description="Protein CR006 P-loop" evidence="2">
    <location>
        <begin position="10"/>
        <end position="710"/>
    </location>
</feature>
<dbReference type="Pfam" id="PF13166">
    <property type="entry name" value="AAA_13"/>
    <property type="match status" value="1"/>
</dbReference>
<keyword evidence="1" id="KW-0175">Coiled coil</keyword>
<dbReference type="AlphaFoldDB" id="A0A126Q1Z8"/>
<dbReference type="Proteomes" id="UP000063991">
    <property type="component" value="Chromosome"/>
</dbReference>
<organism evidence="3 4">
    <name type="scientific">Alteromonas macleodii</name>
    <name type="common">Pseudoalteromonas macleodii</name>
    <dbReference type="NCBI Taxonomy" id="28108"/>
    <lineage>
        <taxon>Bacteria</taxon>
        <taxon>Pseudomonadati</taxon>
        <taxon>Pseudomonadota</taxon>
        <taxon>Gammaproteobacteria</taxon>
        <taxon>Alteromonadales</taxon>
        <taxon>Alteromonadaceae</taxon>
        <taxon>Alteromonas/Salinimonas group</taxon>
        <taxon>Alteromonas</taxon>
    </lineage>
</organism>
<evidence type="ECO:0000313" key="4">
    <source>
        <dbReference type="Proteomes" id="UP000063991"/>
    </source>
</evidence>
<gene>
    <name evidence="3" type="ORF">AVL55_14870</name>
</gene>
<evidence type="ECO:0000313" key="3">
    <source>
        <dbReference type="EMBL" id="AMJ99327.1"/>
    </source>
</evidence>
<dbReference type="EMBL" id="CP014323">
    <property type="protein sequence ID" value="AMJ99327.1"/>
    <property type="molecule type" value="Genomic_DNA"/>
</dbReference>
<dbReference type="InterPro" id="IPR027417">
    <property type="entry name" value="P-loop_NTPase"/>
</dbReference>
<reference evidence="3 4" key="1">
    <citation type="submission" date="2015-12" db="EMBL/GenBank/DDBJ databases">
        <authorList>
            <person name="Shamseldin A."/>
            <person name="Moawad H."/>
            <person name="Abd El-Rahim W.M."/>
            <person name="Sadowsky M.J."/>
        </authorList>
    </citation>
    <scope>NUCLEOTIDE SEQUENCE [LARGE SCALE GENOMIC DNA]</scope>
    <source>
        <strain evidence="3 4">D7</strain>
    </source>
</reference>
<accession>A0A126Q1Z8</accession>
<feature type="coiled-coil region" evidence="1">
    <location>
        <begin position="94"/>
        <end position="131"/>
    </location>
</feature>
<dbReference type="RefSeq" id="WP_061095665.1">
    <property type="nucleotide sequence ID" value="NZ_CP014323.1"/>
</dbReference>
<evidence type="ECO:0000259" key="2">
    <source>
        <dbReference type="Pfam" id="PF13166"/>
    </source>
</evidence>
<name>A0A126Q1Z8_ALTMA</name>